<sequence length="99" mass="11383">MPIAAKELTERCGKKEVFRRVVNAVRQQLKTEKVSARVRIVRAGKYYTAIQVYTRNYGENFTMENSQKIAVVLNQYGFTSMGKTVTPQFNKFEATLKNV</sequence>
<evidence type="ECO:0000313" key="1">
    <source>
        <dbReference type="EMBL" id="MQL50084.1"/>
    </source>
</evidence>
<proteinExistence type="predicted"/>
<dbReference type="Proteomes" id="UP000481739">
    <property type="component" value="Unassembled WGS sequence"/>
</dbReference>
<organism evidence="1 2">
    <name type="scientific">Photorhabdus khanii</name>
    <dbReference type="NCBI Taxonomy" id="1004150"/>
    <lineage>
        <taxon>Bacteria</taxon>
        <taxon>Pseudomonadati</taxon>
        <taxon>Pseudomonadota</taxon>
        <taxon>Gammaproteobacteria</taxon>
        <taxon>Enterobacterales</taxon>
        <taxon>Morganellaceae</taxon>
        <taxon>Photorhabdus</taxon>
    </lineage>
</organism>
<dbReference type="EMBL" id="WHZZ01000012">
    <property type="protein sequence ID" value="MQL50084.1"/>
    <property type="molecule type" value="Genomic_DNA"/>
</dbReference>
<protein>
    <submittedName>
        <fullName evidence="1">Uncharacterized protein</fullName>
    </submittedName>
</protein>
<dbReference type="RefSeq" id="WP_152963847.1">
    <property type="nucleotide sequence ID" value="NZ_CAWOZU010000003.1"/>
</dbReference>
<name>A0A7C9KIE3_9GAMM</name>
<gene>
    <name evidence="1" type="ORF">GEA64_19870</name>
</gene>
<evidence type="ECO:0000313" key="2">
    <source>
        <dbReference type="Proteomes" id="UP000481739"/>
    </source>
</evidence>
<dbReference type="AlphaFoldDB" id="A0A7C9KIE3"/>
<comment type="caution">
    <text evidence="1">The sequence shown here is derived from an EMBL/GenBank/DDBJ whole genome shotgun (WGS) entry which is preliminary data.</text>
</comment>
<accession>A0A7C9KIE3</accession>
<reference evidence="1 2" key="1">
    <citation type="journal article" date="2019" name="Nature">
        <title>A new antibiotic selectively kills Gram-negative pathogens.</title>
        <authorList>
            <person name="Imai Y."/>
            <person name="Meyer K.J."/>
            <person name="Iinishi A."/>
            <person name="Favre-Godal Q."/>
            <person name="Green R."/>
            <person name="Manuse S."/>
            <person name="Caboni M."/>
            <person name="Mori M."/>
            <person name="Niles S."/>
            <person name="Ghiglieri M."/>
            <person name="Honrao C."/>
            <person name="Ma X."/>
            <person name="Guo J.J."/>
            <person name="Makriyannis A."/>
            <person name="Linares-Otoya L."/>
            <person name="Boehringer N."/>
            <person name="Wuisan Z.G."/>
            <person name="Kaur H."/>
            <person name="Wu R."/>
            <person name="Mateus A."/>
            <person name="Typas A."/>
            <person name="Savitski M.M."/>
            <person name="Espinoza J.L."/>
            <person name="O'Rourke A."/>
            <person name="Nelson K.E."/>
            <person name="Hiller S."/>
            <person name="Noinaj N."/>
            <person name="Schaeberle T.F."/>
            <person name="D'Onofrio A."/>
            <person name="Lewis K."/>
        </authorList>
    </citation>
    <scope>NUCLEOTIDE SEQUENCE [LARGE SCALE GENOMIC DNA]</scope>
    <source>
        <strain evidence="1 2">HGB 1456</strain>
    </source>
</reference>